<sequence length="232" mass="25686">MRAIAINVGANTNTPGFRGPVYPNGEFEYIPIPESKPTETQIPTYGDLDLRSAIPDDLRDVSVHLDPEFAEYSCCERYTYGDDHGVKAGPLSTLESGDWLLFYATLSTADAPAPEQPPGWGAYCIGGFRVQSVVSGQEYATVSETERAPFQNNAHVKREEFDARVLVLGDPEDSRLFERAVPLSGSKGTAPNEIVTELSNDSGKGPWWRRPLRFDDRACEELLEIIEDENVE</sequence>
<feature type="domain" description="Nucleotide modification associated" evidence="1">
    <location>
        <begin position="2"/>
        <end position="223"/>
    </location>
</feature>
<reference evidence="2 3" key="1">
    <citation type="journal article" date="2019" name="Int. J. Syst. Evol. Microbiol.">
        <title>The Global Catalogue of Microorganisms (GCM) 10K type strain sequencing project: providing services to taxonomists for standard genome sequencing and annotation.</title>
        <authorList>
            <consortium name="The Broad Institute Genomics Platform"/>
            <consortium name="The Broad Institute Genome Sequencing Center for Infectious Disease"/>
            <person name="Wu L."/>
            <person name="Ma J."/>
        </authorList>
    </citation>
    <scope>NUCLEOTIDE SEQUENCE [LARGE SCALE GENOMIC DNA]</scope>
    <source>
        <strain evidence="2 3">RDMS1</strain>
    </source>
</reference>
<dbReference type="Pfam" id="PF18754">
    <property type="entry name" value="Nmad3"/>
    <property type="match status" value="1"/>
</dbReference>
<dbReference type="InterPro" id="IPR041135">
    <property type="entry name" value="Nmad3"/>
</dbReference>
<dbReference type="GeneID" id="76200417"/>
<proteinExistence type="predicted"/>
<evidence type="ECO:0000313" key="3">
    <source>
        <dbReference type="Proteomes" id="UP001596417"/>
    </source>
</evidence>
<evidence type="ECO:0000313" key="2">
    <source>
        <dbReference type="EMBL" id="MFC7190769.1"/>
    </source>
</evidence>
<protein>
    <recommendedName>
        <fullName evidence="1">Nucleotide modification associated domain-containing protein</fullName>
    </recommendedName>
</protein>
<evidence type="ECO:0000259" key="1">
    <source>
        <dbReference type="Pfam" id="PF18754"/>
    </source>
</evidence>
<gene>
    <name evidence="2" type="ORF">ACFQL7_13600</name>
</gene>
<accession>A0ABD5YN04</accession>
<organism evidence="2 3">
    <name type="scientific">Halocatena marina</name>
    <dbReference type="NCBI Taxonomy" id="2934937"/>
    <lineage>
        <taxon>Archaea</taxon>
        <taxon>Methanobacteriati</taxon>
        <taxon>Methanobacteriota</taxon>
        <taxon>Stenosarchaea group</taxon>
        <taxon>Halobacteria</taxon>
        <taxon>Halobacteriales</taxon>
        <taxon>Natronomonadaceae</taxon>
        <taxon>Halocatena</taxon>
    </lineage>
</organism>
<comment type="caution">
    <text evidence="2">The sequence shown here is derived from an EMBL/GenBank/DDBJ whole genome shotgun (WGS) entry which is preliminary data.</text>
</comment>
<keyword evidence="3" id="KW-1185">Reference proteome</keyword>
<dbReference type="Proteomes" id="UP001596417">
    <property type="component" value="Unassembled WGS sequence"/>
</dbReference>
<name>A0ABD5YN04_9EURY</name>
<dbReference type="EMBL" id="JBHTAX010000001">
    <property type="protein sequence ID" value="MFC7190769.1"/>
    <property type="molecule type" value="Genomic_DNA"/>
</dbReference>
<dbReference type="AlphaFoldDB" id="A0ABD5YN04"/>
<dbReference type="RefSeq" id="WP_264555941.1">
    <property type="nucleotide sequence ID" value="NZ_CP109979.1"/>
</dbReference>